<evidence type="ECO:0000256" key="5">
    <source>
        <dbReference type="SAM" id="Phobius"/>
    </source>
</evidence>
<name>A0A1F6ABB6_9BACT</name>
<keyword evidence="2" id="KW-0813">Transport</keyword>
<feature type="transmembrane region" description="Helical" evidence="5">
    <location>
        <begin position="82"/>
        <end position="103"/>
    </location>
</feature>
<feature type="compositionally biased region" description="Polar residues" evidence="4">
    <location>
        <begin position="24"/>
        <end position="37"/>
    </location>
</feature>
<dbReference type="Gene3D" id="3.40.190.10">
    <property type="entry name" value="Periplasmic binding protein-like II"/>
    <property type="match status" value="1"/>
</dbReference>
<evidence type="ECO:0000256" key="3">
    <source>
        <dbReference type="ARBA" id="ARBA00022729"/>
    </source>
</evidence>
<evidence type="ECO:0000256" key="1">
    <source>
        <dbReference type="ARBA" id="ARBA00008520"/>
    </source>
</evidence>
<evidence type="ECO:0000256" key="4">
    <source>
        <dbReference type="SAM" id="MobiDB-lite"/>
    </source>
</evidence>
<evidence type="ECO:0000256" key="2">
    <source>
        <dbReference type="ARBA" id="ARBA00022448"/>
    </source>
</evidence>
<reference evidence="6 7" key="1">
    <citation type="journal article" date="2016" name="Nat. Commun.">
        <title>Thousands of microbial genomes shed light on interconnected biogeochemical processes in an aquifer system.</title>
        <authorList>
            <person name="Anantharaman K."/>
            <person name="Brown C.T."/>
            <person name="Hug L.A."/>
            <person name="Sharon I."/>
            <person name="Castelle C.J."/>
            <person name="Probst A.J."/>
            <person name="Thomas B.C."/>
            <person name="Singh A."/>
            <person name="Wilkins M.J."/>
            <person name="Karaoz U."/>
            <person name="Brodie E.L."/>
            <person name="Williams K.H."/>
            <person name="Hubbard S.S."/>
            <person name="Banfield J.F."/>
        </authorList>
    </citation>
    <scope>NUCLEOTIDE SEQUENCE [LARGE SCALE GENOMIC DNA]</scope>
</reference>
<gene>
    <name evidence="6" type="ORF">A3D03_02135</name>
</gene>
<comment type="caution">
    <text evidence="6">The sequence shown here is derived from an EMBL/GenBank/DDBJ whole genome shotgun (WGS) entry which is preliminary data.</text>
</comment>
<organism evidence="6 7">
    <name type="scientific">Candidatus Gottesmanbacteria bacterium RIFCSPHIGHO2_02_FULL_40_13</name>
    <dbReference type="NCBI Taxonomy" id="1798384"/>
    <lineage>
        <taxon>Bacteria</taxon>
        <taxon>Candidatus Gottesmaniibacteriota</taxon>
    </lineage>
</organism>
<protein>
    <submittedName>
        <fullName evidence="6">Uncharacterized protein</fullName>
    </submittedName>
</protein>
<evidence type="ECO:0000313" key="7">
    <source>
        <dbReference type="Proteomes" id="UP000177092"/>
    </source>
</evidence>
<keyword evidence="5" id="KW-0812">Transmembrane</keyword>
<keyword evidence="5" id="KW-1133">Transmembrane helix</keyword>
<dbReference type="InterPro" id="IPR006059">
    <property type="entry name" value="SBP"/>
</dbReference>
<dbReference type="STRING" id="1798384.A3D03_02135"/>
<dbReference type="PANTHER" id="PTHR30061">
    <property type="entry name" value="MALTOSE-BINDING PERIPLASMIC PROTEIN"/>
    <property type="match status" value="1"/>
</dbReference>
<keyword evidence="5" id="KW-0472">Membrane</keyword>
<dbReference type="GO" id="GO:1901982">
    <property type="term" value="F:maltose binding"/>
    <property type="evidence" value="ECO:0007669"/>
    <property type="project" value="TreeGrafter"/>
</dbReference>
<dbReference type="EMBL" id="MFJN01000012">
    <property type="protein sequence ID" value="OGG21964.1"/>
    <property type="molecule type" value="Genomic_DNA"/>
</dbReference>
<comment type="similarity">
    <text evidence="1">Belongs to the bacterial solute-binding protein 1 family.</text>
</comment>
<dbReference type="SUPFAM" id="SSF53850">
    <property type="entry name" value="Periplasmic binding protein-like II"/>
    <property type="match status" value="1"/>
</dbReference>
<accession>A0A1F6ABB6</accession>
<dbReference type="PANTHER" id="PTHR30061:SF50">
    <property type="entry name" value="MALTOSE_MALTODEXTRIN-BINDING PERIPLASMIC PROTEIN"/>
    <property type="match status" value="1"/>
</dbReference>
<feature type="region of interest" description="Disordered" evidence="4">
    <location>
        <begin position="1"/>
        <end position="55"/>
    </location>
</feature>
<dbReference type="GO" id="GO:0015768">
    <property type="term" value="P:maltose transport"/>
    <property type="evidence" value="ECO:0007669"/>
    <property type="project" value="TreeGrafter"/>
</dbReference>
<feature type="compositionally biased region" description="Polar residues" evidence="4">
    <location>
        <begin position="1"/>
        <end position="17"/>
    </location>
</feature>
<keyword evidence="3" id="KW-0732">Signal</keyword>
<dbReference type="Pfam" id="PF13416">
    <property type="entry name" value="SBP_bac_8"/>
    <property type="match status" value="1"/>
</dbReference>
<evidence type="ECO:0000313" key="6">
    <source>
        <dbReference type="EMBL" id="OGG21964.1"/>
    </source>
</evidence>
<dbReference type="GO" id="GO:0042956">
    <property type="term" value="P:maltodextrin transmembrane transport"/>
    <property type="evidence" value="ECO:0007669"/>
    <property type="project" value="TreeGrafter"/>
</dbReference>
<dbReference type="AlphaFoldDB" id="A0A1F6ABB6"/>
<dbReference type="GO" id="GO:0055052">
    <property type="term" value="C:ATP-binding cassette (ABC) transporter complex, substrate-binding subunit-containing"/>
    <property type="evidence" value="ECO:0007669"/>
    <property type="project" value="TreeGrafter"/>
</dbReference>
<sequence length="528" mass="58910">MNNSPSNENTDNPTAVQSGDIFSGSDQSAYNQATNIEKSPAPYQSDAAGASELAAAAQDNSPPLGVMHEPPPMYSHSNAKKYLILLFFIFLITGIVFLIIKVIKGRSTPVVPNSPVTLTYWGLWESRDVFQPIIDEYRKSHPNIDIDYIQQNSTEYRERLQAAIVRGEGPDIFRFHNTWTPMLINELDGVPDSVYNNEEYKKIFYPAALDSLKINNKYYGIPLEIDGLMLFYNEDILKASNVSVPKTWVDVTDAAAKMTVQSSDKKIITAGIALGTAENIEHFSDILGMMMLQNGTQLWNSLFSCSRNNTTNCGVETMTFYRSFAEDPLHSWDETMENSITSFAGGKVAMIFAPSWQIPAIQKLNPELRFKTAAVPQLPCQNDTCPKVGWASFWVEGVAQNSQHKSQAWEFLKYLSQKDTLQKLFDLETKQNSLFGEPYSRVDMADLLKTNTYLQPIVEQAPYMKSFYLASKTYDGIAGLDTSMITYLKDSVNSLSTGVSPETALKTADDGFKQVLLRFGITSANTAP</sequence>
<proteinExistence type="inferred from homology"/>
<dbReference type="Proteomes" id="UP000177092">
    <property type="component" value="Unassembled WGS sequence"/>
</dbReference>